<keyword evidence="4" id="KW-1185">Reference proteome</keyword>
<dbReference type="RefSeq" id="WP_072946071.1">
    <property type="nucleotide sequence ID" value="NZ_FQWO01000017.1"/>
</dbReference>
<evidence type="ECO:0000313" key="3">
    <source>
        <dbReference type="Proteomes" id="UP000184384"/>
    </source>
</evidence>
<sequence>MEIPDLILTQALIKSKSSSIHLELDCVLKKLESKTLDDFLNGGKKEEMWIIDNEIRNIVTTNVYFNQKSESDKVDVIAQIIFTVTEYLRKGVSSGDVRAILIYLGVNCYLQIEIEKLLSKDELEDIYTKSLSEKIIEIIKSIRMETKPLPDAPFHEKEMMNESLVGFAQSNIAKTYKLIEGIERSGGGFHFNFLLEQLVSFLYRVNFPRFINALSYLQNPTDFVFYFQSFKKEELLKIANESSLSNKWLNFEIIRQIVEKEDKENINEAEVDVLKNVLDRIEIIDFDFLKQTAKYFQRSKLFNASLGTFLVSVNNTQIEEVVFDFIIDKYLSNIKTRDVLREYFVKSASDKQFDLIHILIFNKWKNYFDNILATENFYQNSLLLTDFANFISNYHTHLTKDNDLLTAMESLIEKISFIDSEWTSSNSEQITKFHLYHSELFLLTFAYRNKRLNNTQMLPKYERLICANIQLSRYVSVETKNYFEQGKRNINWTKEYEV</sequence>
<proteinExistence type="predicted"/>
<evidence type="ECO:0000313" key="1">
    <source>
        <dbReference type="EMBL" id="PRZ19588.1"/>
    </source>
</evidence>
<dbReference type="Proteomes" id="UP000237771">
    <property type="component" value="Unassembled WGS sequence"/>
</dbReference>
<protein>
    <submittedName>
        <fullName evidence="2">Uncharacterized protein</fullName>
    </submittedName>
</protein>
<evidence type="ECO:0000313" key="2">
    <source>
        <dbReference type="EMBL" id="SHH57003.1"/>
    </source>
</evidence>
<reference evidence="3" key="1">
    <citation type="submission" date="2016-11" db="EMBL/GenBank/DDBJ databases">
        <authorList>
            <person name="Varghese N."/>
            <person name="Submissions S."/>
        </authorList>
    </citation>
    <scope>NUCLEOTIDE SEQUENCE [LARGE SCALE GENOMIC DNA]</scope>
    <source>
        <strain evidence="3">DSM 19729</strain>
    </source>
</reference>
<accession>A0A1M5U2W1</accession>
<dbReference type="OrthoDB" id="1492110at2"/>
<dbReference type="EMBL" id="FQWO01000017">
    <property type="protein sequence ID" value="SHH57003.1"/>
    <property type="molecule type" value="Genomic_DNA"/>
</dbReference>
<reference evidence="2" key="2">
    <citation type="submission" date="2016-11" db="EMBL/GenBank/DDBJ databases">
        <authorList>
            <person name="Jaros S."/>
            <person name="Januszkiewicz K."/>
            <person name="Wedrychowicz H."/>
        </authorList>
    </citation>
    <scope>NUCLEOTIDE SEQUENCE [LARGE SCALE GENOMIC DNA]</scope>
    <source>
        <strain evidence="2">DSM 19729</strain>
    </source>
</reference>
<dbReference type="STRING" id="280093.SAMN05443373_1177"/>
<organism evidence="2 3">
    <name type="scientific">Flavobacterium granuli</name>
    <dbReference type="NCBI Taxonomy" id="280093"/>
    <lineage>
        <taxon>Bacteria</taxon>
        <taxon>Pseudomonadati</taxon>
        <taxon>Bacteroidota</taxon>
        <taxon>Flavobacteriia</taxon>
        <taxon>Flavobacteriales</taxon>
        <taxon>Flavobacteriaceae</taxon>
        <taxon>Flavobacterium</taxon>
    </lineage>
</organism>
<gene>
    <name evidence="1" type="ORF">BC624_1157</name>
    <name evidence="2" type="ORF">SAMN05443373_1177</name>
</gene>
<evidence type="ECO:0000313" key="4">
    <source>
        <dbReference type="Proteomes" id="UP000237771"/>
    </source>
</evidence>
<reference evidence="1 4" key="3">
    <citation type="submission" date="2018-03" db="EMBL/GenBank/DDBJ databases">
        <title>Genomic Encyclopedia of Archaeal and Bacterial Type Strains, Phase II (KMG-II): from individual species to whole genera.</title>
        <authorList>
            <person name="Goeker M."/>
        </authorList>
    </citation>
    <scope>NUCLEOTIDE SEQUENCE [LARGE SCALE GENOMIC DNA]</scope>
    <source>
        <strain evidence="1 4">DSM 17797</strain>
    </source>
</reference>
<dbReference type="AlphaFoldDB" id="A0A1M5U2W1"/>
<dbReference type="EMBL" id="PVUB01000015">
    <property type="protein sequence ID" value="PRZ19588.1"/>
    <property type="molecule type" value="Genomic_DNA"/>
</dbReference>
<name>A0A1M5U2W1_9FLAO</name>
<dbReference type="Proteomes" id="UP000184384">
    <property type="component" value="Unassembled WGS sequence"/>
</dbReference>